<gene>
    <name evidence="1" type="ORF">M413DRAFT_443808</name>
</gene>
<dbReference type="AlphaFoldDB" id="A0A0C3C216"/>
<protein>
    <submittedName>
        <fullName evidence="1">Uncharacterized protein</fullName>
    </submittedName>
</protein>
<keyword evidence="2" id="KW-1185">Reference proteome</keyword>
<dbReference type="CDD" id="cd11296">
    <property type="entry name" value="O-FucT_like"/>
    <property type="match status" value="1"/>
</dbReference>
<name>A0A0C3C216_HEBCY</name>
<dbReference type="STRING" id="686832.A0A0C3C216"/>
<accession>A0A0C3C216</accession>
<dbReference type="HOGENOM" id="CLU_014826_0_0_1"/>
<evidence type="ECO:0000313" key="1">
    <source>
        <dbReference type="EMBL" id="KIM42990.1"/>
    </source>
</evidence>
<dbReference type="Proteomes" id="UP000053424">
    <property type="component" value="Unassembled WGS sequence"/>
</dbReference>
<organism evidence="1 2">
    <name type="scientific">Hebeloma cylindrosporum</name>
    <dbReference type="NCBI Taxonomy" id="76867"/>
    <lineage>
        <taxon>Eukaryota</taxon>
        <taxon>Fungi</taxon>
        <taxon>Dikarya</taxon>
        <taxon>Basidiomycota</taxon>
        <taxon>Agaricomycotina</taxon>
        <taxon>Agaricomycetes</taxon>
        <taxon>Agaricomycetidae</taxon>
        <taxon>Agaricales</taxon>
        <taxon>Agaricineae</taxon>
        <taxon>Hymenogastraceae</taxon>
        <taxon>Hebeloma</taxon>
    </lineage>
</organism>
<reference evidence="2" key="2">
    <citation type="submission" date="2015-01" db="EMBL/GenBank/DDBJ databases">
        <title>Evolutionary Origins and Diversification of the Mycorrhizal Mutualists.</title>
        <authorList>
            <consortium name="DOE Joint Genome Institute"/>
            <consortium name="Mycorrhizal Genomics Consortium"/>
            <person name="Kohler A."/>
            <person name="Kuo A."/>
            <person name="Nagy L.G."/>
            <person name="Floudas D."/>
            <person name="Copeland A."/>
            <person name="Barry K.W."/>
            <person name="Cichocki N."/>
            <person name="Veneault-Fourrey C."/>
            <person name="LaButti K."/>
            <person name="Lindquist E.A."/>
            <person name="Lipzen A."/>
            <person name="Lundell T."/>
            <person name="Morin E."/>
            <person name="Murat C."/>
            <person name="Riley R."/>
            <person name="Ohm R."/>
            <person name="Sun H."/>
            <person name="Tunlid A."/>
            <person name="Henrissat B."/>
            <person name="Grigoriev I.V."/>
            <person name="Hibbett D.S."/>
            <person name="Martin F."/>
        </authorList>
    </citation>
    <scope>NUCLEOTIDE SEQUENCE [LARGE SCALE GENOMIC DNA]</scope>
    <source>
        <strain evidence="2">h7</strain>
    </source>
</reference>
<reference evidence="1 2" key="1">
    <citation type="submission" date="2014-04" db="EMBL/GenBank/DDBJ databases">
        <authorList>
            <consortium name="DOE Joint Genome Institute"/>
            <person name="Kuo A."/>
            <person name="Gay G."/>
            <person name="Dore J."/>
            <person name="Kohler A."/>
            <person name="Nagy L.G."/>
            <person name="Floudas D."/>
            <person name="Copeland A."/>
            <person name="Barry K.W."/>
            <person name="Cichocki N."/>
            <person name="Veneault-Fourrey C."/>
            <person name="LaButti K."/>
            <person name="Lindquist E.A."/>
            <person name="Lipzen A."/>
            <person name="Lundell T."/>
            <person name="Morin E."/>
            <person name="Murat C."/>
            <person name="Sun H."/>
            <person name="Tunlid A."/>
            <person name="Henrissat B."/>
            <person name="Grigoriev I.V."/>
            <person name="Hibbett D.S."/>
            <person name="Martin F."/>
            <person name="Nordberg H.P."/>
            <person name="Cantor M.N."/>
            <person name="Hua S.X."/>
        </authorList>
    </citation>
    <scope>NUCLEOTIDE SEQUENCE [LARGE SCALE GENOMIC DNA]</scope>
    <source>
        <strain evidence="2">h7</strain>
    </source>
</reference>
<sequence length="484" mass="55895">MGNQEPPSRSLSPHRRFSRSLLCLLLLLSALVSLSLFQGITISSIAADEELQETLPDNVTLPDRDYPPNYRELRKWIHDLPQHNLSLPFPEGKDGRYVKFSCQVQQLGWNNLLNEVLMNNYLAYKTNRAYVFSDFVWKREYYPWPMEKAIEWPPRTPLPALISGPAVGDPWPANDPAPRSISEEWFEVVCPREKRKIINTREYKPSLKDAGGREVFETWRKALEGPELCIEIESASREEDSYPQVFDLWVWGFGKLIEIWDEFKASPVSQSLGASRIVEKALDANKHVFHATHDEVGVVDPYSRMLAIHLRRGDFKEACKMLSDWNATFYSWNLFEFLPDKFTPPSGGTPGKNTPENEARYMEHCLPSDDAILQKIRDSRRDYLLAAQKGGREETVDVLYILTNDESEWLTEVKKTMKDDGWRVIVTSRDLKLDMEAKDISMAVDMEIARRASVFIGNGWSSLTSNILHRRLVDERIPMSNRFY</sequence>
<evidence type="ECO:0000313" key="2">
    <source>
        <dbReference type="Proteomes" id="UP000053424"/>
    </source>
</evidence>
<proteinExistence type="predicted"/>
<dbReference type="EMBL" id="KN831776">
    <property type="protein sequence ID" value="KIM42990.1"/>
    <property type="molecule type" value="Genomic_DNA"/>
</dbReference>
<dbReference type="OrthoDB" id="2559662at2759"/>
<dbReference type="Gene3D" id="3.40.50.11350">
    <property type="match status" value="1"/>
</dbReference>